<dbReference type="SUPFAM" id="SSF53756">
    <property type="entry name" value="UDP-Glycosyltransferase/glycogen phosphorylase"/>
    <property type="match status" value="1"/>
</dbReference>
<accession>A0A2A9F1E5</accession>
<keyword evidence="2" id="KW-0328">Glycosyltransferase</keyword>
<evidence type="ECO:0000259" key="5">
    <source>
        <dbReference type="Pfam" id="PF13579"/>
    </source>
</evidence>
<dbReference type="InterPro" id="IPR050194">
    <property type="entry name" value="Glycosyltransferase_grp1"/>
</dbReference>
<feature type="domain" description="Glycosyltransferase subfamily 4-like N-terminal" evidence="5">
    <location>
        <begin position="48"/>
        <end position="227"/>
    </location>
</feature>
<evidence type="ECO:0000256" key="3">
    <source>
        <dbReference type="ARBA" id="ARBA00022679"/>
    </source>
</evidence>
<dbReference type="GO" id="GO:0016757">
    <property type="term" value="F:glycosyltransferase activity"/>
    <property type="evidence" value="ECO:0007669"/>
    <property type="project" value="UniProtKB-KW"/>
</dbReference>
<dbReference type="PANTHER" id="PTHR45947">
    <property type="entry name" value="SULFOQUINOVOSYL TRANSFERASE SQD2"/>
    <property type="match status" value="1"/>
</dbReference>
<dbReference type="Gene3D" id="3.40.50.2000">
    <property type="entry name" value="Glycogen Phosphorylase B"/>
    <property type="match status" value="2"/>
</dbReference>
<dbReference type="EMBL" id="PDJJ01000001">
    <property type="protein sequence ID" value="PFG44320.1"/>
    <property type="molecule type" value="Genomic_DNA"/>
</dbReference>
<proteinExistence type="predicted"/>
<evidence type="ECO:0000313" key="6">
    <source>
        <dbReference type="EMBL" id="PFG44320.1"/>
    </source>
</evidence>
<keyword evidence="3 6" id="KW-0808">Transferase</keyword>
<dbReference type="Pfam" id="PF13692">
    <property type="entry name" value="Glyco_trans_1_4"/>
    <property type="match status" value="1"/>
</dbReference>
<dbReference type="CDD" id="cd03801">
    <property type="entry name" value="GT4_PimA-like"/>
    <property type="match status" value="1"/>
</dbReference>
<dbReference type="InterPro" id="IPR028098">
    <property type="entry name" value="Glyco_trans_4-like_N"/>
</dbReference>
<evidence type="ECO:0000256" key="1">
    <source>
        <dbReference type="ARBA" id="ARBA00021292"/>
    </source>
</evidence>
<dbReference type="GO" id="GO:1901137">
    <property type="term" value="P:carbohydrate derivative biosynthetic process"/>
    <property type="evidence" value="ECO:0007669"/>
    <property type="project" value="UniProtKB-ARBA"/>
</dbReference>
<dbReference type="Pfam" id="PF13579">
    <property type="entry name" value="Glyco_trans_4_4"/>
    <property type="match status" value="1"/>
</dbReference>
<dbReference type="PANTHER" id="PTHR45947:SF3">
    <property type="entry name" value="SULFOQUINOVOSYL TRANSFERASE SQD2"/>
    <property type="match status" value="1"/>
</dbReference>
<organism evidence="6 7">
    <name type="scientific">Isoptericola jiangsuensis</name>
    <dbReference type="NCBI Taxonomy" id="548579"/>
    <lineage>
        <taxon>Bacteria</taxon>
        <taxon>Bacillati</taxon>
        <taxon>Actinomycetota</taxon>
        <taxon>Actinomycetes</taxon>
        <taxon>Micrococcales</taxon>
        <taxon>Promicromonosporaceae</taxon>
        <taxon>Isoptericola</taxon>
    </lineage>
</organism>
<dbReference type="AlphaFoldDB" id="A0A2A9F1E5"/>
<feature type="region of interest" description="Disordered" evidence="4">
    <location>
        <begin position="1"/>
        <end position="27"/>
    </location>
</feature>
<evidence type="ECO:0000313" key="7">
    <source>
        <dbReference type="Proteomes" id="UP000224130"/>
    </source>
</evidence>
<protein>
    <recommendedName>
        <fullName evidence="1">D-inositol 3-phosphate glycosyltransferase</fullName>
    </recommendedName>
</protein>
<reference evidence="6 7" key="1">
    <citation type="submission" date="2017-10" db="EMBL/GenBank/DDBJ databases">
        <title>Sequencing the genomes of 1000 actinobacteria strains.</title>
        <authorList>
            <person name="Klenk H.-P."/>
        </authorList>
    </citation>
    <scope>NUCLEOTIDE SEQUENCE [LARGE SCALE GENOMIC DNA]</scope>
    <source>
        <strain evidence="6 7">DSM 21863</strain>
    </source>
</reference>
<sequence>MGEISMLRAPQPPRRDVTPGSVMTGDTGTGVVAVHHHLTNSLPHTQSGYTLRTHAILTAQRAAGLRVSATTRPGYPLTIGVPTARHTDVVDEVAYQRLVPRGLPLDRRRRETESADLLAAAALSAGARLLHATTPWTTGQAAHDAADRLGLPWVYEVRGLPEETWAASHSSTADREEAARSERYALIRAKETSLALAADHVVTLSATMRDELVSRGVPGSRISVVPNAVDSTLLGLDTVTPGQARARLGLADRPLIGTVTSVVGYEGLDMVLHTVARLRAEGLDVGALVVGDGVARPGLQRLADDLGISPFVTMPGRVPRRTARTYLAALDVVLVPRRPDRVTRLVTPLKPVEAMAIGRPVVASDLPALAEVCSPLDGGRPAARLVLPGDVDGWKTAVTDLLHDEAARTALVAAGREVASGRTWERIVSRYDAVYSAALAPRSR</sequence>
<comment type="caution">
    <text evidence="6">The sequence shown here is derived from an EMBL/GenBank/DDBJ whole genome shotgun (WGS) entry which is preliminary data.</text>
</comment>
<evidence type="ECO:0000256" key="4">
    <source>
        <dbReference type="SAM" id="MobiDB-lite"/>
    </source>
</evidence>
<gene>
    <name evidence="6" type="ORF">ATJ88_3042</name>
</gene>
<keyword evidence="7" id="KW-1185">Reference proteome</keyword>
<evidence type="ECO:0000256" key="2">
    <source>
        <dbReference type="ARBA" id="ARBA00022676"/>
    </source>
</evidence>
<name>A0A2A9F1E5_9MICO</name>
<dbReference type="Proteomes" id="UP000224130">
    <property type="component" value="Unassembled WGS sequence"/>
</dbReference>